<dbReference type="PROSITE" id="PS51173">
    <property type="entry name" value="CBM2"/>
    <property type="match status" value="1"/>
</dbReference>
<gene>
    <name evidence="3" type="ORF">ACFP3R_27785</name>
</gene>
<dbReference type="SMART" id="SM00637">
    <property type="entry name" value="CBD_II"/>
    <property type="match status" value="1"/>
</dbReference>
<comment type="caution">
    <text evidence="3">The sequence shown here is derived from an EMBL/GenBank/DDBJ whole genome shotgun (WGS) entry which is preliminary data.</text>
</comment>
<protein>
    <recommendedName>
        <fullName evidence="2">CBM2 domain-containing protein</fullName>
    </recommendedName>
</protein>
<feature type="region of interest" description="Disordered" evidence="1">
    <location>
        <begin position="14"/>
        <end position="58"/>
    </location>
</feature>
<keyword evidence="4" id="KW-1185">Reference proteome</keyword>
<dbReference type="EMBL" id="JBHSQO010000038">
    <property type="protein sequence ID" value="MFC6093089.1"/>
    <property type="molecule type" value="Genomic_DNA"/>
</dbReference>
<dbReference type="InterPro" id="IPR001919">
    <property type="entry name" value="CBD2"/>
</dbReference>
<feature type="non-terminal residue" evidence="3">
    <location>
        <position position="1"/>
    </location>
</feature>
<evidence type="ECO:0000259" key="2">
    <source>
        <dbReference type="PROSITE" id="PS51173"/>
    </source>
</evidence>
<feature type="compositionally biased region" description="Low complexity" evidence="1">
    <location>
        <begin position="24"/>
        <end position="53"/>
    </location>
</feature>
<name>A0ABW1PD84_9PSEU</name>
<evidence type="ECO:0000313" key="3">
    <source>
        <dbReference type="EMBL" id="MFC6093089.1"/>
    </source>
</evidence>
<dbReference type="InterPro" id="IPR012291">
    <property type="entry name" value="CBM2_carb-bd_dom_sf"/>
</dbReference>
<sequence>GSFTGGITMHSKATGTLSQWRDWTTPTLTDGPGGTTTTTTGTTTTTTTTTSNPPGGGSCTATYAEGQKWNDRFNGQVTVSGTDDWVVTVTLSSPQKVIATWNTSVSWNSAGNVMTARPNGNGNVFGFTVQHGGNWNWPALSCRAG</sequence>
<dbReference type="Gene3D" id="2.60.40.290">
    <property type="match status" value="1"/>
</dbReference>
<dbReference type="InterPro" id="IPR008965">
    <property type="entry name" value="CBM2/CBM3_carb-bd_dom_sf"/>
</dbReference>
<reference evidence="4" key="1">
    <citation type="journal article" date="2019" name="Int. J. Syst. Evol. Microbiol.">
        <title>The Global Catalogue of Microorganisms (GCM) 10K type strain sequencing project: providing services to taxonomists for standard genome sequencing and annotation.</title>
        <authorList>
            <consortium name="The Broad Institute Genomics Platform"/>
            <consortium name="The Broad Institute Genome Sequencing Center for Infectious Disease"/>
            <person name="Wu L."/>
            <person name="Ma J."/>
        </authorList>
    </citation>
    <scope>NUCLEOTIDE SEQUENCE [LARGE SCALE GENOMIC DNA]</scope>
    <source>
        <strain evidence="4">CGMCC 4.7246</strain>
    </source>
</reference>
<feature type="domain" description="CBM2" evidence="2">
    <location>
        <begin position="52"/>
        <end position="145"/>
    </location>
</feature>
<organism evidence="3 4">
    <name type="scientific">Saccharothrix lopnurensis</name>
    <dbReference type="NCBI Taxonomy" id="1670621"/>
    <lineage>
        <taxon>Bacteria</taxon>
        <taxon>Bacillati</taxon>
        <taxon>Actinomycetota</taxon>
        <taxon>Actinomycetes</taxon>
        <taxon>Pseudonocardiales</taxon>
        <taxon>Pseudonocardiaceae</taxon>
        <taxon>Saccharothrix</taxon>
    </lineage>
</organism>
<proteinExistence type="predicted"/>
<dbReference type="SUPFAM" id="SSF49384">
    <property type="entry name" value="Carbohydrate-binding domain"/>
    <property type="match status" value="1"/>
</dbReference>
<accession>A0ABW1PD84</accession>
<dbReference type="Proteomes" id="UP001596220">
    <property type="component" value="Unassembled WGS sequence"/>
</dbReference>
<evidence type="ECO:0000313" key="4">
    <source>
        <dbReference type="Proteomes" id="UP001596220"/>
    </source>
</evidence>
<evidence type="ECO:0000256" key="1">
    <source>
        <dbReference type="SAM" id="MobiDB-lite"/>
    </source>
</evidence>